<feature type="compositionally biased region" description="Low complexity" evidence="1">
    <location>
        <begin position="27"/>
        <end position="37"/>
    </location>
</feature>
<sequence length="192" mass="22079">MSVLPTNEEFDYVAFVEDDDVHNCEQSSDGASASNSDAEPETQDLEPDEFDIPKSTEDVVPEIQNISGRNWQHIAPSNNTGTMQNHSRNCSLTQQSQHVETIDECFHLFINKQIIDTIILHTNIKAQKNMPPNKIWKPVDHVEIDAFLGLLLLIGRCKESRECKQFMEGKQWNFSTILYRNNVTQSFYRYTV</sequence>
<organism evidence="3 4">
    <name type="scientific">Habropoda laboriosa</name>
    <dbReference type="NCBI Taxonomy" id="597456"/>
    <lineage>
        <taxon>Eukaryota</taxon>
        <taxon>Metazoa</taxon>
        <taxon>Ecdysozoa</taxon>
        <taxon>Arthropoda</taxon>
        <taxon>Hexapoda</taxon>
        <taxon>Insecta</taxon>
        <taxon>Pterygota</taxon>
        <taxon>Neoptera</taxon>
        <taxon>Endopterygota</taxon>
        <taxon>Hymenoptera</taxon>
        <taxon>Apocrita</taxon>
        <taxon>Aculeata</taxon>
        <taxon>Apoidea</taxon>
        <taxon>Anthophila</taxon>
        <taxon>Apidae</taxon>
        <taxon>Habropoda</taxon>
    </lineage>
</organism>
<dbReference type="EMBL" id="KQ414612">
    <property type="protein sequence ID" value="KOC69112.1"/>
    <property type="molecule type" value="Genomic_DNA"/>
</dbReference>
<proteinExistence type="predicted"/>
<dbReference type="Pfam" id="PF13843">
    <property type="entry name" value="DDE_Tnp_1_7"/>
    <property type="match status" value="1"/>
</dbReference>
<evidence type="ECO:0000313" key="3">
    <source>
        <dbReference type="EMBL" id="KOC69112.1"/>
    </source>
</evidence>
<dbReference type="AlphaFoldDB" id="A0A0L7RDP5"/>
<reference evidence="3 4" key="1">
    <citation type="submission" date="2015-07" db="EMBL/GenBank/DDBJ databases">
        <title>The genome of Habropoda laboriosa.</title>
        <authorList>
            <person name="Pan H."/>
            <person name="Kapheim K."/>
        </authorList>
    </citation>
    <scope>NUCLEOTIDE SEQUENCE [LARGE SCALE GENOMIC DNA]</scope>
    <source>
        <strain evidence="3">0110345459</strain>
    </source>
</reference>
<dbReference type="STRING" id="597456.A0A0L7RDP5"/>
<keyword evidence="4" id="KW-1185">Reference proteome</keyword>
<gene>
    <name evidence="3" type="ORF">WH47_07563</name>
</gene>
<dbReference type="InterPro" id="IPR029526">
    <property type="entry name" value="PGBD"/>
</dbReference>
<accession>A0A0L7RDP5</accession>
<name>A0A0L7RDP5_9HYME</name>
<feature type="domain" description="PiggyBac transposable element-derived protein" evidence="2">
    <location>
        <begin position="104"/>
        <end position="173"/>
    </location>
</feature>
<dbReference type="OrthoDB" id="7615031at2759"/>
<protein>
    <recommendedName>
        <fullName evidence="2">PiggyBac transposable element-derived protein domain-containing protein</fullName>
    </recommendedName>
</protein>
<feature type="region of interest" description="Disordered" evidence="1">
    <location>
        <begin position="21"/>
        <end position="55"/>
    </location>
</feature>
<evidence type="ECO:0000313" key="4">
    <source>
        <dbReference type="Proteomes" id="UP000053825"/>
    </source>
</evidence>
<dbReference type="Proteomes" id="UP000053825">
    <property type="component" value="Unassembled WGS sequence"/>
</dbReference>
<evidence type="ECO:0000256" key="1">
    <source>
        <dbReference type="SAM" id="MobiDB-lite"/>
    </source>
</evidence>
<evidence type="ECO:0000259" key="2">
    <source>
        <dbReference type="Pfam" id="PF13843"/>
    </source>
</evidence>
<feature type="compositionally biased region" description="Acidic residues" evidence="1">
    <location>
        <begin position="38"/>
        <end position="50"/>
    </location>
</feature>